<organism evidence="1">
    <name type="scientific">viral metagenome</name>
    <dbReference type="NCBI Taxonomy" id="1070528"/>
    <lineage>
        <taxon>unclassified sequences</taxon>
        <taxon>metagenomes</taxon>
        <taxon>organismal metagenomes</taxon>
    </lineage>
</organism>
<protein>
    <submittedName>
        <fullName evidence="1">Uncharacterized protein</fullName>
    </submittedName>
</protein>
<accession>A0A6M3XSF4</accession>
<proteinExistence type="predicted"/>
<sequence length="129" mass="13779">MAHGAPDWTDQVQVVIVEAEAEDEAAETQLDRLSTSSTSYGTVVSWTVTTDKIGVLHCIEMESDNYDKTRFQLTIAGVVQFTDIQIGASLSLEYPDVKIAAGSEVLLEAKSSDGTAINVDGDILGKEVG</sequence>
<evidence type="ECO:0000313" key="1">
    <source>
        <dbReference type="EMBL" id="QJI00792.1"/>
    </source>
</evidence>
<gene>
    <name evidence="1" type="ORF">TM448B02115_0010</name>
</gene>
<dbReference type="AlphaFoldDB" id="A0A6M3XSF4"/>
<name>A0A6M3XSF4_9ZZZZ</name>
<dbReference type="EMBL" id="MT144876">
    <property type="protein sequence ID" value="QJI00792.1"/>
    <property type="molecule type" value="Genomic_DNA"/>
</dbReference>
<reference evidence="1" key="1">
    <citation type="submission" date="2020-03" db="EMBL/GenBank/DDBJ databases">
        <title>The deep terrestrial virosphere.</title>
        <authorList>
            <person name="Holmfeldt K."/>
            <person name="Nilsson E."/>
            <person name="Simone D."/>
            <person name="Lopez-Fernandez M."/>
            <person name="Wu X."/>
            <person name="de Brujin I."/>
            <person name="Lundin D."/>
            <person name="Andersson A."/>
            <person name="Bertilsson S."/>
            <person name="Dopson M."/>
        </authorList>
    </citation>
    <scope>NUCLEOTIDE SEQUENCE</scope>
    <source>
        <strain evidence="1">TM448B02115</strain>
    </source>
</reference>